<evidence type="ECO:0000313" key="1">
    <source>
        <dbReference type="EMBL" id="MFC0319129.1"/>
    </source>
</evidence>
<name>A0ABV6HJR3_9SPHI</name>
<evidence type="ECO:0000313" key="2">
    <source>
        <dbReference type="Proteomes" id="UP001589774"/>
    </source>
</evidence>
<dbReference type="PROSITE" id="PS51257">
    <property type="entry name" value="PROKAR_LIPOPROTEIN"/>
    <property type="match status" value="1"/>
</dbReference>
<dbReference type="Proteomes" id="UP001589774">
    <property type="component" value="Unassembled WGS sequence"/>
</dbReference>
<organism evidence="1 2">
    <name type="scientific">Olivibacter oleidegradans</name>
    <dbReference type="NCBI Taxonomy" id="760123"/>
    <lineage>
        <taxon>Bacteria</taxon>
        <taxon>Pseudomonadati</taxon>
        <taxon>Bacteroidota</taxon>
        <taxon>Sphingobacteriia</taxon>
        <taxon>Sphingobacteriales</taxon>
        <taxon>Sphingobacteriaceae</taxon>
        <taxon>Olivibacter</taxon>
    </lineage>
</organism>
<proteinExistence type="predicted"/>
<comment type="caution">
    <text evidence="1">The sequence shown here is derived from an EMBL/GenBank/DDBJ whole genome shotgun (WGS) entry which is preliminary data.</text>
</comment>
<dbReference type="RefSeq" id="WP_013666570.1">
    <property type="nucleotide sequence ID" value="NZ_JBHLWO010000002.1"/>
</dbReference>
<protein>
    <recommendedName>
        <fullName evidence="3">Lipoprotein</fullName>
    </recommendedName>
</protein>
<gene>
    <name evidence="1" type="ORF">ACFFI0_12465</name>
</gene>
<reference evidence="1 2" key="1">
    <citation type="submission" date="2024-09" db="EMBL/GenBank/DDBJ databases">
        <authorList>
            <person name="Sun Q."/>
            <person name="Mori K."/>
        </authorList>
    </citation>
    <scope>NUCLEOTIDE SEQUENCE [LARGE SCALE GENOMIC DNA]</scope>
    <source>
        <strain evidence="1 2">CCM 7765</strain>
    </source>
</reference>
<keyword evidence="2" id="KW-1185">Reference proteome</keyword>
<accession>A0ABV6HJR3</accession>
<sequence length="168" mass="18847">MKTLITQLGLGIISVSIFLTACNQAPEGKKHANWADSSFRSDTTVVDTSHRPTELCFFRLEGTSSKDSTFINLSILGNRVTGKYSWIPFEKDSRTGTLTGIKRGDTVDVVWHFAQEGIKDTLRTVFLLQGEQLKQKPFSVNQQTGRQFTDDKSAFSISYQKTDCSLQR</sequence>
<evidence type="ECO:0008006" key="3">
    <source>
        <dbReference type="Google" id="ProtNLM"/>
    </source>
</evidence>
<dbReference type="EMBL" id="JBHLWO010000002">
    <property type="protein sequence ID" value="MFC0319129.1"/>
    <property type="molecule type" value="Genomic_DNA"/>
</dbReference>